<dbReference type="InParanoid" id="C5LCE2"/>
<feature type="compositionally biased region" description="Polar residues" evidence="5">
    <location>
        <begin position="39"/>
        <end position="54"/>
    </location>
</feature>
<dbReference type="AlphaFoldDB" id="C5LCE2"/>
<evidence type="ECO:0000256" key="2">
    <source>
        <dbReference type="ARBA" id="ARBA00022692"/>
    </source>
</evidence>
<feature type="compositionally biased region" description="Basic and acidic residues" evidence="5">
    <location>
        <begin position="1"/>
        <end position="10"/>
    </location>
</feature>
<protein>
    <submittedName>
        <fullName evidence="6">Uncharacterized protein</fullName>
    </submittedName>
</protein>
<feature type="compositionally biased region" description="Polar residues" evidence="5">
    <location>
        <begin position="299"/>
        <end position="320"/>
    </location>
</feature>
<dbReference type="Proteomes" id="UP000007800">
    <property type="component" value="Unassembled WGS sequence"/>
</dbReference>
<accession>C5LCE2</accession>
<keyword evidence="3" id="KW-1133">Transmembrane helix</keyword>
<evidence type="ECO:0000256" key="4">
    <source>
        <dbReference type="ARBA" id="ARBA00023136"/>
    </source>
</evidence>
<feature type="compositionally biased region" description="Basic and acidic residues" evidence="5">
    <location>
        <begin position="282"/>
        <end position="294"/>
    </location>
</feature>
<dbReference type="InterPro" id="IPR035952">
    <property type="entry name" value="Rhomboid-like_sf"/>
</dbReference>
<reference evidence="6 7" key="1">
    <citation type="submission" date="2008-07" db="EMBL/GenBank/DDBJ databases">
        <authorList>
            <person name="El-Sayed N."/>
            <person name="Caler E."/>
            <person name="Inman J."/>
            <person name="Amedeo P."/>
            <person name="Hass B."/>
            <person name="Wortman J."/>
        </authorList>
    </citation>
    <scope>NUCLEOTIDE SEQUENCE [LARGE SCALE GENOMIC DNA]</scope>
    <source>
        <strain evidence="7">ATCC 50983 / TXsc</strain>
    </source>
</reference>
<evidence type="ECO:0000313" key="7">
    <source>
        <dbReference type="Proteomes" id="UP000007800"/>
    </source>
</evidence>
<dbReference type="GO" id="GO:0016020">
    <property type="term" value="C:membrane"/>
    <property type="evidence" value="ECO:0007669"/>
    <property type="project" value="UniProtKB-SubCell"/>
</dbReference>
<dbReference type="GeneID" id="9042600"/>
<feature type="region of interest" description="Disordered" evidence="5">
    <location>
        <begin position="1"/>
        <end position="109"/>
    </location>
</feature>
<feature type="compositionally biased region" description="Polar residues" evidence="5">
    <location>
        <begin position="158"/>
        <end position="168"/>
    </location>
</feature>
<dbReference type="SUPFAM" id="SSF144091">
    <property type="entry name" value="Rhomboid-like"/>
    <property type="match status" value="1"/>
</dbReference>
<evidence type="ECO:0000256" key="5">
    <source>
        <dbReference type="SAM" id="MobiDB-lite"/>
    </source>
</evidence>
<feature type="compositionally biased region" description="Basic and acidic residues" evidence="5">
    <location>
        <begin position="260"/>
        <end position="273"/>
    </location>
</feature>
<feature type="region of interest" description="Disordered" evidence="5">
    <location>
        <begin position="541"/>
        <end position="573"/>
    </location>
</feature>
<evidence type="ECO:0000256" key="3">
    <source>
        <dbReference type="ARBA" id="ARBA00022989"/>
    </source>
</evidence>
<proteinExistence type="predicted"/>
<keyword evidence="4" id="KW-0472">Membrane</keyword>
<keyword evidence="2" id="KW-0812">Transmembrane</keyword>
<comment type="subcellular location">
    <subcellularLocation>
        <location evidence="1">Membrane</location>
        <topology evidence="1">Multi-pass membrane protein</topology>
    </subcellularLocation>
</comment>
<evidence type="ECO:0000256" key="1">
    <source>
        <dbReference type="ARBA" id="ARBA00004141"/>
    </source>
</evidence>
<feature type="compositionally biased region" description="Polar residues" evidence="5">
    <location>
        <begin position="242"/>
        <end position="257"/>
    </location>
</feature>
<name>C5LCE2_PERM5</name>
<organism evidence="7">
    <name type="scientific">Perkinsus marinus (strain ATCC 50983 / TXsc)</name>
    <dbReference type="NCBI Taxonomy" id="423536"/>
    <lineage>
        <taxon>Eukaryota</taxon>
        <taxon>Sar</taxon>
        <taxon>Alveolata</taxon>
        <taxon>Perkinsozoa</taxon>
        <taxon>Perkinsea</taxon>
        <taxon>Perkinsida</taxon>
        <taxon>Perkinsidae</taxon>
        <taxon>Perkinsus</taxon>
    </lineage>
</organism>
<gene>
    <name evidence="6" type="ORF">Pmar_PMAR011653</name>
</gene>
<dbReference type="OMA" id="QTESHAM"/>
<feature type="compositionally biased region" description="Basic and acidic residues" evidence="5">
    <location>
        <begin position="71"/>
        <end position="82"/>
    </location>
</feature>
<keyword evidence="7" id="KW-1185">Reference proteome</keyword>
<dbReference type="Gene3D" id="1.20.1540.10">
    <property type="entry name" value="Rhomboid-like"/>
    <property type="match status" value="1"/>
</dbReference>
<evidence type="ECO:0000313" key="6">
    <source>
        <dbReference type="EMBL" id="EER05625.1"/>
    </source>
</evidence>
<feature type="region of interest" description="Disordered" evidence="5">
    <location>
        <begin position="158"/>
        <end position="338"/>
    </location>
</feature>
<dbReference type="RefSeq" id="XP_002773809.1">
    <property type="nucleotide sequence ID" value="XM_002773763.1"/>
</dbReference>
<feature type="compositionally biased region" description="Basic and acidic residues" evidence="5">
    <location>
        <begin position="185"/>
        <end position="194"/>
    </location>
</feature>
<sequence length="784" mass="84731">MPELIDKDNAESQLLQAPPGRRGGMRGRGASAGGPSTSTNRNHPFKQHQQQYDKSATLDRKFDSQSGNKNYTKDNFVDDRTHQRPSTGSGRRRDAPAPTGGEGLNKFTLGDIRKAESTIEKSSMTVGEYVEKVARGEISGDASPAKRGGLAMNSIFDQVSTGKGSNRMSEWLKPRKEQPAGIDIAEQRKLKDGLPKGAVTLEELERGAKPAPVAARDSGDGSNDAGRALLAMIGGGGGGGVSTSSNGRDNSNEQSGMGNVHDETLRILREQQRLRSQQQQHGHRENADKAEQMKRLQRQLAQVRTKGQVSPTSSGNNQHVSPRRGSGDMSRAADSAYGPNQATHYAAQHRAALSQGSRGVGNMPASAAVIPPPPMGVYGRPAPPVYGGMLNRPQQSRQEEMQMLLQQLQQQQMRQEQQYDPHQMARRQQHQQMAATAAAAAAATRGQRGGFQPQQPKIVVDEMPLPSGLLISSRVALKSTSSFSSVLQQFARTAVSKEKGGISGAWTQLMDPLPQRGETNMARGEKLGEVDLKWLEELKKRRSVDSSPASRGDDGGSAGQREEVELESEPWVQQTLEETNVRAGEMGLFAYPAASSRWTRFPLASMGMLLAVLGVSAELSYMMTKQGEEGDELTMTSIRNRAERAVDYVYTMAVEKDDNLKVVDGALTSLVTCSLLHPEGDSSRASRLVSGALLLTTGAIMERLYGPVRYLGVVTAVTAISNFVGLQLSGTELPLLGSSPAVFFGAGYLGMLRPFSMWACLPNIPIPCLWLMAPITVSLTTRAW</sequence>
<dbReference type="EMBL" id="GG680918">
    <property type="protein sequence ID" value="EER05625.1"/>
    <property type="molecule type" value="Genomic_DNA"/>
</dbReference>